<feature type="compositionally biased region" description="Low complexity" evidence="1">
    <location>
        <begin position="553"/>
        <end position="567"/>
    </location>
</feature>
<feature type="compositionally biased region" description="Polar residues" evidence="1">
    <location>
        <begin position="493"/>
        <end position="504"/>
    </location>
</feature>
<feature type="compositionally biased region" description="Basic and acidic residues" evidence="1">
    <location>
        <begin position="366"/>
        <end position="393"/>
    </location>
</feature>
<feature type="region of interest" description="Disordered" evidence="1">
    <location>
        <begin position="323"/>
        <end position="451"/>
    </location>
</feature>
<dbReference type="AlphaFoldDB" id="A0A154P3C0"/>
<dbReference type="EMBL" id="KQ434809">
    <property type="protein sequence ID" value="KZC06323.1"/>
    <property type="molecule type" value="Genomic_DNA"/>
</dbReference>
<feature type="compositionally biased region" description="Basic and acidic residues" evidence="1">
    <location>
        <begin position="421"/>
        <end position="435"/>
    </location>
</feature>
<accession>A0A154P3C0</accession>
<protein>
    <submittedName>
        <fullName evidence="2">Uncharacterized protein</fullName>
    </submittedName>
</protein>
<gene>
    <name evidence="2" type="ORF">WN55_10232</name>
</gene>
<feature type="region of interest" description="Disordered" evidence="1">
    <location>
        <begin position="935"/>
        <end position="978"/>
    </location>
</feature>
<feature type="region of interest" description="Disordered" evidence="1">
    <location>
        <begin position="897"/>
        <end position="916"/>
    </location>
</feature>
<reference evidence="2 3" key="1">
    <citation type="submission" date="2015-07" db="EMBL/GenBank/DDBJ databases">
        <title>The genome of Dufourea novaeangliae.</title>
        <authorList>
            <person name="Pan H."/>
            <person name="Kapheim K."/>
        </authorList>
    </citation>
    <scope>NUCLEOTIDE SEQUENCE [LARGE SCALE GENOMIC DNA]</scope>
    <source>
        <strain evidence="2">0120121106</strain>
        <tissue evidence="2">Whole body</tissue>
    </source>
</reference>
<feature type="compositionally biased region" description="Basic and acidic residues" evidence="1">
    <location>
        <begin position="897"/>
        <end position="911"/>
    </location>
</feature>
<feature type="compositionally biased region" description="Polar residues" evidence="1">
    <location>
        <begin position="571"/>
        <end position="592"/>
    </location>
</feature>
<feature type="region of interest" description="Disordered" evidence="1">
    <location>
        <begin position="679"/>
        <end position="698"/>
    </location>
</feature>
<organism evidence="2 3">
    <name type="scientific">Dufourea novaeangliae</name>
    <name type="common">Sweat bee</name>
    <dbReference type="NCBI Taxonomy" id="178035"/>
    <lineage>
        <taxon>Eukaryota</taxon>
        <taxon>Metazoa</taxon>
        <taxon>Ecdysozoa</taxon>
        <taxon>Arthropoda</taxon>
        <taxon>Hexapoda</taxon>
        <taxon>Insecta</taxon>
        <taxon>Pterygota</taxon>
        <taxon>Neoptera</taxon>
        <taxon>Endopterygota</taxon>
        <taxon>Hymenoptera</taxon>
        <taxon>Apocrita</taxon>
        <taxon>Aculeata</taxon>
        <taxon>Apoidea</taxon>
        <taxon>Anthophila</taxon>
        <taxon>Halictidae</taxon>
        <taxon>Rophitinae</taxon>
        <taxon>Dufourea</taxon>
    </lineage>
</organism>
<dbReference type="STRING" id="178035.A0A154P3C0"/>
<feature type="region of interest" description="Disordered" evidence="1">
    <location>
        <begin position="485"/>
        <end position="598"/>
    </location>
</feature>
<proteinExistence type="predicted"/>
<evidence type="ECO:0000313" key="2">
    <source>
        <dbReference type="EMBL" id="KZC06323.1"/>
    </source>
</evidence>
<dbReference type="Proteomes" id="UP000076502">
    <property type="component" value="Unassembled WGS sequence"/>
</dbReference>
<feature type="compositionally biased region" description="Basic and acidic residues" evidence="1">
    <location>
        <begin position="935"/>
        <end position="977"/>
    </location>
</feature>
<name>A0A154P3C0_DUFNO</name>
<keyword evidence="3" id="KW-1185">Reference proteome</keyword>
<sequence length="1101" mass="122759">MNGFKTLVLQDLPHVLPPKGLHISTKLPSAHLHTATTARRFWNFFEFAGKEDGSRGMKQQDLSRQFVGSEPMVNETEEVSRIGSASIPSVAGVASMTPKLHSCQFDLTGARRVSYLNIPKPINEDSLMSLLDGNPVPRTLKWKLKGYKTLRYQPSDDVGFVPGSKHQLDVDFLTSSYMNDLPETSTFSNALGTLEPAEGSIRTSSKLLEKVSENSAASPVKTIETEKLEDGETMEMKYMFDSDTVKVKSIIVKGVKEENAVEDPMISKGQTVENIGKSWPSSGQKCLVGQKLLAVPKTENIKYLPISKPELPAVPLMHHLQPSVQYSSRPPDDFRESRLPQQEEITAGRKPPMKRYEQDPDYSSDICREATEQGTHSMDRQAVAKESSWRTEDLDNYPEDFGQQELETKPTEVTRYGRHSSMSEKKSTDYQDHSVKNTGQRTSLDADPSEYFAPKSWKSRFQKGSDQKSLHEVYESIGIDFGETAPLKISSPAEGQQGTTTSPCAATHAKLQRNGGNAPKRATGSSGPLDGSSMSGNNGGSRKPPAAAYPPFTTRRSSSSNTSLLTRPVRVTTNPARRSTVNPKTSTSSISTGARRLRQKCRDEDPDDTCQGKTICTKPRDVCKKRPSCGQTVKKKCKRYCCPALQTSPECDWDRFQCGKQQKKDDCCERRPQRKSMKKKVDSTCLPPDESEGGREICTNPRRNVRSCERRDRCQRRDSCQERPTCKRERRSCERRDRSCKRQERRECDDRSQGREICTKPRRRKSCDRRQDSCDRDCSRKSEKCNRRNYTQLAYSGRPRNCPSRRRFASVPAIGFSLAVRTATGAANGQTKESTKTLHGVGGSSLSIGRFYGKKGPSSPCGGTKSTDKCKKPAAKCLDKKPSVSSCKTETKCKEPEKKCQPTCGKSEKKPSTCKTGQSKIEDMCAKKRAEVCKGKQASSKEETAKERSERERKEMQECKKDISGRRDKDKSKEKKMAATGLERVISPCKQGNAGKSGCGKTSCVAAISPITGFPGGGELFIKSDNNSLFSSLPDRFYSTGKLSQHENEMDEQSMNQWNDYTNFYSYDNVPPVSTGFGQYTDEASNQSSFGGNWFLSWFQN</sequence>
<evidence type="ECO:0000313" key="3">
    <source>
        <dbReference type="Proteomes" id="UP000076502"/>
    </source>
</evidence>
<evidence type="ECO:0000256" key="1">
    <source>
        <dbReference type="SAM" id="MobiDB-lite"/>
    </source>
</evidence>